<dbReference type="PANTHER" id="PTHR33490:SF3">
    <property type="entry name" value="CONSERVED INTEGRAL MEMBRANE PROTEIN"/>
    <property type="match status" value="1"/>
</dbReference>
<dbReference type="InterPro" id="IPR002931">
    <property type="entry name" value="Transglutaminase-like"/>
</dbReference>
<dbReference type="InterPro" id="IPR038765">
    <property type="entry name" value="Papain-like_cys_pep_sf"/>
</dbReference>
<organism evidence="3 4">
    <name type="scientific">Clostridium magnum DSM 2767</name>
    <dbReference type="NCBI Taxonomy" id="1121326"/>
    <lineage>
        <taxon>Bacteria</taxon>
        <taxon>Bacillati</taxon>
        <taxon>Bacillota</taxon>
        <taxon>Clostridia</taxon>
        <taxon>Eubacteriales</taxon>
        <taxon>Clostridiaceae</taxon>
        <taxon>Clostridium</taxon>
    </lineage>
</organism>
<evidence type="ECO:0000256" key="1">
    <source>
        <dbReference type="SAM" id="Phobius"/>
    </source>
</evidence>
<keyword evidence="1" id="KW-0472">Membrane</keyword>
<dbReference type="Gene3D" id="3.10.620.30">
    <property type="match status" value="1"/>
</dbReference>
<protein>
    <submittedName>
        <fullName evidence="3">Transglutaminase-like superfamily protein</fullName>
    </submittedName>
</protein>
<sequence length="393" mass="45133">MNMKLNPVTAAIVILFFYPILKGFLFKFSSHDLKSDIDDINRNVAFVIALFIGIYYGKKIFIQHDYGIYIDIYRLIPQDIVQYIENNTLIIYAIIIPLLVLICYKIIRLMFDLINYLTFYPILDSIDRFLSSKSNFFKRMIGSLFQIPKAVCYVLIVSFILNMLSIFSTNNKLNKYLETSEPYSVICENIIIPVTNSQIAKNLPHIINNSFKIVIRENEPKETATGKAVTKGKTIVYYNGVTLDEGVKSNNDINQFAKGLVENESNTKAKAKTLYNWIGNNISYDNDKANKVLNNDFNVQSGAITTFNSKRGICFDYSCLYVAMCRANNIKVRLITGEGFNGVSWVSHAWNQVYLPEEDKWINVDTTFYKGGNYFNSKRFELDHKDAQIAGKW</sequence>
<feature type="domain" description="Transglutaminase-like" evidence="2">
    <location>
        <begin position="306"/>
        <end position="368"/>
    </location>
</feature>
<keyword evidence="1" id="KW-0812">Transmembrane</keyword>
<dbReference type="Pfam" id="PF01841">
    <property type="entry name" value="Transglut_core"/>
    <property type="match status" value="1"/>
</dbReference>
<evidence type="ECO:0000313" key="3">
    <source>
        <dbReference type="EMBL" id="KZL93500.1"/>
    </source>
</evidence>
<dbReference type="EMBL" id="LWAE01000001">
    <property type="protein sequence ID" value="KZL93500.1"/>
    <property type="molecule type" value="Genomic_DNA"/>
</dbReference>
<evidence type="ECO:0000313" key="4">
    <source>
        <dbReference type="Proteomes" id="UP000076603"/>
    </source>
</evidence>
<comment type="caution">
    <text evidence="3">The sequence shown here is derived from an EMBL/GenBank/DDBJ whole genome shotgun (WGS) entry which is preliminary data.</text>
</comment>
<proteinExistence type="predicted"/>
<feature type="transmembrane region" description="Helical" evidence="1">
    <location>
        <begin position="7"/>
        <end position="28"/>
    </location>
</feature>
<dbReference type="SMART" id="SM00460">
    <property type="entry name" value="TGc"/>
    <property type="match status" value="1"/>
</dbReference>
<dbReference type="PANTHER" id="PTHR33490">
    <property type="entry name" value="BLR5614 PROTEIN-RELATED"/>
    <property type="match status" value="1"/>
</dbReference>
<feature type="transmembrane region" description="Helical" evidence="1">
    <location>
        <begin position="150"/>
        <end position="167"/>
    </location>
</feature>
<name>A0A168E036_9CLOT</name>
<dbReference type="STRING" id="1121326.CLMAG_05460"/>
<accession>A0A168E036</accession>
<reference evidence="3 4" key="1">
    <citation type="submission" date="2016-04" db="EMBL/GenBank/DDBJ databases">
        <title>Genome sequence of Clostridium magnum DSM 2767.</title>
        <authorList>
            <person name="Poehlein A."/>
            <person name="Uhlig R."/>
            <person name="Fischer R."/>
            <person name="Bahl H."/>
            <person name="Daniel R."/>
        </authorList>
    </citation>
    <scope>NUCLEOTIDE SEQUENCE [LARGE SCALE GENOMIC DNA]</scope>
    <source>
        <strain evidence="3 4">DSM 2767</strain>
    </source>
</reference>
<feature type="transmembrane region" description="Helical" evidence="1">
    <location>
        <begin position="89"/>
        <end position="107"/>
    </location>
</feature>
<evidence type="ECO:0000259" key="2">
    <source>
        <dbReference type="SMART" id="SM00460"/>
    </source>
</evidence>
<dbReference type="Proteomes" id="UP000076603">
    <property type="component" value="Unassembled WGS sequence"/>
</dbReference>
<keyword evidence="4" id="KW-1185">Reference proteome</keyword>
<dbReference type="AlphaFoldDB" id="A0A168E036"/>
<keyword evidence="1" id="KW-1133">Transmembrane helix</keyword>
<dbReference type="SUPFAM" id="SSF54001">
    <property type="entry name" value="Cysteine proteinases"/>
    <property type="match status" value="1"/>
</dbReference>
<dbReference type="PATRIC" id="fig|1121326.3.peg.502"/>
<feature type="transmembrane region" description="Helical" evidence="1">
    <location>
        <begin position="40"/>
        <end position="57"/>
    </location>
</feature>
<gene>
    <name evidence="3" type="ORF">CLMAG_05460</name>
</gene>